<dbReference type="PATRIC" id="fig|43678.3.peg.3761"/>
<evidence type="ECO:0000313" key="2">
    <source>
        <dbReference type="Proteomes" id="UP000076447"/>
    </source>
</evidence>
<name>A0A161XB49_9CELL</name>
<gene>
    <name evidence="1" type="ORF">OJAG_35960</name>
</gene>
<accession>A0A161XB49</accession>
<reference evidence="1 2" key="1">
    <citation type="submission" date="2016-01" db="EMBL/GenBank/DDBJ databases">
        <title>Genome sequence of Oerskovia enterophila VJag, an agar and cellulose degrading bacterium.</title>
        <authorList>
            <person name="Poehlein A."/>
            <person name="Jag V."/>
            <person name="Bengelsdorf F."/>
            <person name="Duerre P."/>
            <person name="Daniel R."/>
        </authorList>
    </citation>
    <scope>NUCLEOTIDE SEQUENCE [LARGE SCALE GENOMIC DNA]</scope>
    <source>
        <strain evidence="1 2">VJag</strain>
    </source>
</reference>
<dbReference type="EMBL" id="LRIE01000084">
    <property type="protein sequence ID" value="KZM33757.1"/>
    <property type="molecule type" value="Genomic_DNA"/>
</dbReference>
<dbReference type="STRING" id="43678.OJAG_35960"/>
<proteinExistence type="predicted"/>
<evidence type="ECO:0000313" key="1">
    <source>
        <dbReference type="EMBL" id="KZM33757.1"/>
    </source>
</evidence>
<dbReference type="Proteomes" id="UP000076447">
    <property type="component" value="Unassembled WGS sequence"/>
</dbReference>
<organism evidence="1 2">
    <name type="scientific">Oerskovia enterophila</name>
    <dbReference type="NCBI Taxonomy" id="43678"/>
    <lineage>
        <taxon>Bacteria</taxon>
        <taxon>Bacillati</taxon>
        <taxon>Actinomycetota</taxon>
        <taxon>Actinomycetes</taxon>
        <taxon>Micrococcales</taxon>
        <taxon>Cellulomonadaceae</taxon>
        <taxon>Oerskovia</taxon>
    </lineage>
</organism>
<dbReference type="AlphaFoldDB" id="A0A161XB49"/>
<comment type="caution">
    <text evidence="1">The sequence shown here is derived from an EMBL/GenBank/DDBJ whole genome shotgun (WGS) entry which is preliminary data.</text>
</comment>
<protein>
    <submittedName>
        <fullName evidence="1">Uncharacterized protein</fullName>
    </submittedName>
</protein>
<sequence>MGRLAECAAQVVARAGRQPNCTPGVAVPRYRPLVEIEEELPPFWFGQEVCVLGATAGIAGTGVVRGVSRPGRGEPWAFAVELDGEADLVGAAAERLVATGWFRDDEGRRATVEQHEREASSRPGERLRRRHVSLRTHVEAGGADEAAARARAVVAALGLEPVDVDEPVEYWKVPGTWVVVTGLAWPQVASDDAEAAVLHLVASTGLDWAPVSGTPAGCDAVWNPGDAVDPRTRHVTWMVLDAIA</sequence>